<dbReference type="RefSeq" id="WP_266053356.1">
    <property type="nucleotide sequence ID" value="NZ_JAPFQO010000009.1"/>
</dbReference>
<comment type="caution">
    <text evidence="1">The sequence shown here is derived from an EMBL/GenBank/DDBJ whole genome shotgun (WGS) entry which is preliminary data.</text>
</comment>
<keyword evidence="2" id="KW-1185">Reference proteome</keyword>
<proteinExistence type="predicted"/>
<evidence type="ECO:0000313" key="2">
    <source>
        <dbReference type="Proteomes" id="UP001207228"/>
    </source>
</evidence>
<dbReference type="EMBL" id="JAPFQO010000009">
    <property type="protein sequence ID" value="MCX2741234.1"/>
    <property type="molecule type" value="Genomic_DNA"/>
</dbReference>
<dbReference type="Proteomes" id="UP001207228">
    <property type="component" value="Unassembled WGS sequence"/>
</dbReference>
<protein>
    <recommendedName>
        <fullName evidence="3">Transposase</fullName>
    </recommendedName>
</protein>
<sequence>MAEPARKVFPKWQLAYYYFRKWHEEDTLKRLNFRLNIQERHGKVASPSLMSVGTQRVKVTRL</sequence>
<organism evidence="1 2">
    <name type="scientific">Pontibacter anaerobius</name>
    <dbReference type="NCBI Taxonomy" id="2993940"/>
    <lineage>
        <taxon>Bacteria</taxon>
        <taxon>Pseudomonadati</taxon>
        <taxon>Bacteroidota</taxon>
        <taxon>Cytophagia</taxon>
        <taxon>Cytophagales</taxon>
        <taxon>Hymenobacteraceae</taxon>
        <taxon>Pontibacter</taxon>
    </lineage>
</organism>
<reference evidence="1 2" key="1">
    <citation type="submission" date="2022-11" db="EMBL/GenBank/DDBJ databases">
        <title>The characterization of three novel Bacteroidetes species and genomic analysis of their roles in tidal elemental geochemical cycles.</title>
        <authorList>
            <person name="Ma K.-J."/>
        </authorList>
    </citation>
    <scope>NUCLEOTIDE SEQUENCE [LARGE SCALE GENOMIC DNA]</scope>
    <source>
        <strain evidence="1 2">M82</strain>
    </source>
</reference>
<name>A0ABT3RIN4_9BACT</name>
<accession>A0ABT3RIN4</accession>
<evidence type="ECO:0000313" key="1">
    <source>
        <dbReference type="EMBL" id="MCX2741234.1"/>
    </source>
</evidence>
<gene>
    <name evidence="1" type="ORF">OO017_14840</name>
</gene>
<evidence type="ECO:0008006" key="3">
    <source>
        <dbReference type="Google" id="ProtNLM"/>
    </source>
</evidence>